<dbReference type="PANTHER" id="PTHR46013">
    <property type="entry name" value="VASCULAR CELL ADHESION MOLECULE 1"/>
    <property type="match status" value="1"/>
</dbReference>
<keyword evidence="4" id="KW-1185">Reference proteome</keyword>
<dbReference type="OrthoDB" id="6250964at2759"/>
<keyword evidence="1" id="KW-0732">Signal</keyword>
<evidence type="ECO:0000313" key="3">
    <source>
        <dbReference type="EMBL" id="TSK18065.1"/>
    </source>
</evidence>
<evidence type="ECO:0000313" key="4">
    <source>
        <dbReference type="Proteomes" id="UP000319801"/>
    </source>
</evidence>
<dbReference type="AlphaFoldDB" id="A0A556TL49"/>
<dbReference type="InterPro" id="IPR003599">
    <property type="entry name" value="Ig_sub"/>
</dbReference>
<dbReference type="Proteomes" id="UP000319801">
    <property type="component" value="Unassembled WGS sequence"/>
</dbReference>
<dbReference type="CDD" id="cd00096">
    <property type="entry name" value="Ig"/>
    <property type="match status" value="1"/>
</dbReference>
<dbReference type="SUPFAM" id="SSF48726">
    <property type="entry name" value="Immunoglobulin"/>
    <property type="match status" value="4"/>
</dbReference>
<dbReference type="PANTHER" id="PTHR46013:SF4">
    <property type="entry name" value="B-CELL RECEPTOR CD22-RELATED"/>
    <property type="match status" value="1"/>
</dbReference>
<dbReference type="SMART" id="SM00408">
    <property type="entry name" value="IGc2"/>
    <property type="match status" value="3"/>
</dbReference>
<feature type="domain" description="Ig-like" evidence="2">
    <location>
        <begin position="230"/>
        <end position="295"/>
    </location>
</feature>
<feature type="signal peptide" evidence="1">
    <location>
        <begin position="1"/>
        <end position="23"/>
    </location>
</feature>
<proteinExistence type="predicted"/>
<dbReference type="Gene3D" id="2.60.40.10">
    <property type="entry name" value="Immunoglobulins"/>
    <property type="match status" value="4"/>
</dbReference>
<gene>
    <name evidence="3" type="ORF">Baya_1445</name>
</gene>
<feature type="domain" description="Ig-like" evidence="2">
    <location>
        <begin position="301"/>
        <end position="381"/>
    </location>
</feature>
<organism evidence="3 4">
    <name type="scientific">Bagarius yarrelli</name>
    <name type="common">Goonch</name>
    <name type="synonym">Bagrus yarrelli</name>
    <dbReference type="NCBI Taxonomy" id="175774"/>
    <lineage>
        <taxon>Eukaryota</taxon>
        <taxon>Metazoa</taxon>
        <taxon>Chordata</taxon>
        <taxon>Craniata</taxon>
        <taxon>Vertebrata</taxon>
        <taxon>Euteleostomi</taxon>
        <taxon>Actinopterygii</taxon>
        <taxon>Neopterygii</taxon>
        <taxon>Teleostei</taxon>
        <taxon>Ostariophysi</taxon>
        <taxon>Siluriformes</taxon>
        <taxon>Sisoridae</taxon>
        <taxon>Sisorinae</taxon>
        <taxon>Bagarius</taxon>
    </lineage>
</organism>
<evidence type="ECO:0000256" key="1">
    <source>
        <dbReference type="SAM" id="SignalP"/>
    </source>
</evidence>
<feature type="chain" id="PRO_5021904208" evidence="1">
    <location>
        <begin position="24"/>
        <end position="626"/>
    </location>
</feature>
<dbReference type="InterPro" id="IPR036179">
    <property type="entry name" value="Ig-like_dom_sf"/>
</dbReference>
<sequence length="626" mass="68683">MMSLWFVLSASHLFLAVVTVVESQRSGNINYPQPYICALKGSTVTMTFTYRFNFYNQPNHIFWSKEKFRKPWNSHKATDLSAEPEYSFRVQYFNENDQDFSMRLSNVTEEDQGNYYGVVRTKSGRYLNSKDLQVEMISYTVFEGDNVILTCKTTCSLTKTPTFTWYKQGHGLILPYSEELYLTSVSQENAGSYSCGVMGQTYRSPHVTLNIHYSLKSIFVSISPYGDIVEGSSVTLTCSSNANLPVYAYAWYRGSLFLSAGQSYFITQISSVDSGEYKCEVISQYGRKYSDSTILNVIYPPKSISVSISPSTEIVEGSSVTLTCSSDANPPVHSYTWYKLNESSPVGFGQSYSFTLSSSSIGWFYCEARNKLGSQRSTAVPIILNIVQPGLRDVSAPVKCAYCQQQIITMTQPTNGLLVWTVFGILLVCGDTSVPMYTPYYGTGAIQPGVQVVQSGSSQVILQPQRQVVMTQPVSQPAMVIQPSGSVRVYQPSSPALRVIQPSAPAVSVYQSSAPAVRVIQPSAPAVSVYQSSAPAVRVIQPSAPAVSVYQSSAPAVRVIQPSAPALDVLQPLAPAVRVVQPSANTMACLQVALPLVGDFLKSYPLEQEIEPLLQLAKVQAGRQQG</sequence>
<reference evidence="3 4" key="1">
    <citation type="journal article" date="2019" name="Genome Biol. Evol.">
        <title>Whole-Genome Sequencing of the Giant Devil Catfish, Bagarius yarrelli.</title>
        <authorList>
            <person name="Jiang W."/>
            <person name="Lv Y."/>
            <person name="Cheng L."/>
            <person name="Yang K."/>
            <person name="Chao B."/>
            <person name="Wang X."/>
            <person name="Li Y."/>
            <person name="Pan X."/>
            <person name="You X."/>
            <person name="Zhang Y."/>
            <person name="Yang J."/>
            <person name="Li J."/>
            <person name="Zhang X."/>
            <person name="Liu S."/>
            <person name="Sun C."/>
            <person name="Yang J."/>
            <person name="Shi Q."/>
        </authorList>
    </citation>
    <scope>NUCLEOTIDE SEQUENCE [LARGE SCALE GENOMIC DNA]</scope>
    <source>
        <strain evidence="3">JWS20170419001</strain>
        <tissue evidence="3">Muscle</tissue>
    </source>
</reference>
<feature type="domain" description="Ig-like" evidence="2">
    <location>
        <begin position="130"/>
        <end position="210"/>
    </location>
</feature>
<dbReference type="EMBL" id="VCAZ01000004">
    <property type="protein sequence ID" value="TSK18065.1"/>
    <property type="molecule type" value="Genomic_DNA"/>
</dbReference>
<dbReference type="InterPro" id="IPR003598">
    <property type="entry name" value="Ig_sub2"/>
</dbReference>
<dbReference type="InterPro" id="IPR007110">
    <property type="entry name" value="Ig-like_dom"/>
</dbReference>
<dbReference type="Pfam" id="PF13895">
    <property type="entry name" value="Ig_2"/>
    <property type="match status" value="3"/>
</dbReference>
<dbReference type="SMART" id="SM00409">
    <property type="entry name" value="IG"/>
    <property type="match status" value="4"/>
</dbReference>
<keyword evidence="3" id="KW-0675">Receptor</keyword>
<dbReference type="PROSITE" id="PS50835">
    <property type="entry name" value="IG_LIKE"/>
    <property type="match status" value="3"/>
</dbReference>
<dbReference type="InterPro" id="IPR013783">
    <property type="entry name" value="Ig-like_fold"/>
</dbReference>
<protein>
    <submittedName>
        <fullName evidence="3">B-cell receptor CD22</fullName>
    </submittedName>
</protein>
<name>A0A556TL49_BAGYA</name>
<evidence type="ECO:0000259" key="2">
    <source>
        <dbReference type="PROSITE" id="PS50835"/>
    </source>
</evidence>
<comment type="caution">
    <text evidence="3">The sequence shown here is derived from an EMBL/GenBank/DDBJ whole genome shotgun (WGS) entry which is preliminary data.</text>
</comment>
<accession>A0A556TL49</accession>